<keyword evidence="3" id="KW-1185">Reference proteome</keyword>
<proteinExistence type="predicted"/>
<evidence type="ECO:0000256" key="1">
    <source>
        <dbReference type="SAM" id="MobiDB-lite"/>
    </source>
</evidence>
<dbReference type="EMBL" id="JBEFKJ010000011">
    <property type="protein sequence ID" value="KAL2043289.1"/>
    <property type="molecule type" value="Genomic_DNA"/>
</dbReference>
<feature type="region of interest" description="Disordered" evidence="1">
    <location>
        <begin position="69"/>
        <end position="95"/>
    </location>
</feature>
<gene>
    <name evidence="2" type="ORF">N7G274_003595</name>
</gene>
<dbReference type="Proteomes" id="UP001590950">
    <property type="component" value="Unassembled WGS sequence"/>
</dbReference>
<evidence type="ECO:0000313" key="3">
    <source>
        <dbReference type="Proteomes" id="UP001590950"/>
    </source>
</evidence>
<comment type="caution">
    <text evidence="2">The sequence shown here is derived from an EMBL/GenBank/DDBJ whole genome shotgun (WGS) entry which is preliminary data.</text>
</comment>
<reference evidence="2 3" key="1">
    <citation type="submission" date="2024-09" db="EMBL/GenBank/DDBJ databases">
        <title>Rethinking Asexuality: The Enigmatic Case of Functional Sexual Genes in Lepraria (Stereocaulaceae).</title>
        <authorList>
            <person name="Doellman M."/>
            <person name="Sun Y."/>
            <person name="Barcenas-Pena A."/>
            <person name="Lumbsch H.T."/>
            <person name="Grewe F."/>
        </authorList>
    </citation>
    <scope>NUCLEOTIDE SEQUENCE [LARGE SCALE GENOMIC DNA]</scope>
    <source>
        <strain evidence="2 3">Mercado 3170</strain>
    </source>
</reference>
<evidence type="ECO:0000313" key="2">
    <source>
        <dbReference type="EMBL" id="KAL2043289.1"/>
    </source>
</evidence>
<name>A0ABR4ABQ1_9LECA</name>
<organism evidence="2 3">
    <name type="scientific">Stereocaulon virgatum</name>
    <dbReference type="NCBI Taxonomy" id="373712"/>
    <lineage>
        <taxon>Eukaryota</taxon>
        <taxon>Fungi</taxon>
        <taxon>Dikarya</taxon>
        <taxon>Ascomycota</taxon>
        <taxon>Pezizomycotina</taxon>
        <taxon>Lecanoromycetes</taxon>
        <taxon>OSLEUM clade</taxon>
        <taxon>Lecanoromycetidae</taxon>
        <taxon>Lecanorales</taxon>
        <taxon>Lecanorineae</taxon>
        <taxon>Stereocaulaceae</taxon>
        <taxon>Stereocaulon</taxon>
    </lineage>
</organism>
<sequence>MDIYVSSARLSKSLTYRPSSLNVMVKAVGKDNRAVSPDVFAFGVTFACLESVAEQKRDEITTKDICLQKHTPRSNTRRKTKLSSPLSKRQFGGQRKRGFVGLERLKDNDESQLPLLKTRDGVGPRIYVVPIQCSILRRS</sequence>
<accession>A0ABR4ABQ1</accession>
<feature type="compositionally biased region" description="Basic residues" evidence="1">
    <location>
        <begin position="70"/>
        <end position="81"/>
    </location>
</feature>
<protein>
    <submittedName>
        <fullName evidence="2">Uncharacterized protein</fullName>
    </submittedName>
</protein>